<sequence length="182" mass="20257">MFDRLMLTDLRENVSRLDARAFAEIKSYKDPPKLVHDILKTVLGIFSIEEEEKLDNWPTCKQFINNDLVRMITQYDPTAAQGMVDGKKLSENLEGISHGSVSKQGSMPAQYLFNWAFVCLSLIEHTAKMKQNARQKQGQSQGQRTPQGTASPSDNSTVSPSATQSPDPAKGKMKTNNSNPIL</sequence>
<gene>
    <name evidence="2" type="ORF">PACLA_8A002075</name>
</gene>
<dbReference type="PANTHER" id="PTHR46788:SF1">
    <property type="entry name" value="EF-HAND CALCIUM-BINDING DOMAIN-CONTAINING PROTEIN 5"/>
    <property type="match status" value="1"/>
</dbReference>
<dbReference type="Gene3D" id="1.20.920.20">
    <property type="match status" value="1"/>
</dbReference>
<protein>
    <submittedName>
        <fullName evidence="2">Uncharacterized protein</fullName>
    </submittedName>
</protein>
<name>A0A6S7FYP1_PARCT</name>
<evidence type="ECO:0000256" key="1">
    <source>
        <dbReference type="SAM" id="MobiDB-lite"/>
    </source>
</evidence>
<keyword evidence="3" id="KW-1185">Reference proteome</keyword>
<organism evidence="2 3">
    <name type="scientific">Paramuricea clavata</name>
    <name type="common">Red gorgonian</name>
    <name type="synonym">Violescent sea-whip</name>
    <dbReference type="NCBI Taxonomy" id="317549"/>
    <lineage>
        <taxon>Eukaryota</taxon>
        <taxon>Metazoa</taxon>
        <taxon>Cnidaria</taxon>
        <taxon>Anthozoa</taxon>
        <taxon>Octocorallia</taxon>
        <taxon>Malacalcyonacea</taxon>
        <taxon>Plexauridae</taxon>
        <taxon>Paramuricea</taxon>
    </lineage>
</organism>
<dbReference type="AlphaFoldDB" id="A0A6S7FYP1"/>
<accession>A0A6S7FYP1</accession>
<comment type="caution">
    <text evidence="2">The sequence shown here is derived from an EMBL/GenBank/DDBJ whole genome shotgun (WGS) entry which is preliminary data.</text>
</comment>
<proteinExistence type="predicted"/>
<evidence type="ECO:0000313" key="2">
    <source>
        <dbReference type="EMBL" id="CAB3981056.1"/>
    </source>
</evidence>
<feature type="region of interest" description="Disordered" evidence="1">
    <location>
        <begin position="130"/>
        <end position="182"/>
    </location>
</feature>
<dbReference type="PANTHER" id="PTHR46788">
    <property type="entry name" value="EF-HAND CALCIUM-BINDING DOMAIN-CONTAINING PROTEIN 5"/>
    <property type="match status" value="1"/>
</dbReference>
<reference evidence="2" key="1">
    <citation type="submission" date="2020-04" db="EMBL/GenBank/DDBJ databases">
        <authorList>
            <person name="Alioto T."/>
            <person name="Alioto T."/>
            <person name="Gomez Garrido J."/>
        </authorList>
    </citation>
    <scope>NUCLEOTIDE SEQUENCE</scope>
    <source>
        <strain evidence="2">A484AB</strain>
    </source>
</reference>
<dbReference type="Proteomes" id="UP001152795">
    <property type="component" value="Unassembled WGS sequence"/>
</dbReference>
<feature type="compositionally biased region" description="Polar residues" evidence="1">
    <location>
        <begin position="132"/>
        <end position="166"/>
    </location>
</feature>
<dbReference type="EMBL" id="CACRXK020000347">
    <property type="protein sequence ID" value="CAB3981056.1"/>
    <property type="molecule type" value="Genomic_DNA"/>
</dbReference>
<dbReference type="OrthoDB" id="199400at2759"/>
<evidence type="ECO:0000313" key="3">
    <source>
        <dbReference type="Proteomes" id="UP001152795"/>
    </source>
</evidence>